<dbReference type="Gene3D" id="3.20.20.80">
    <property type="entry name" value="Glycosidases"/>
    <property type="match status" value="1"/>
</dbReference>
<dbReference type="Gene3D" id="2.60.120.260">
    <property type="entry name" value="Galactose-binding domain-like"/>
    <property type="match status" value="2"/>
</dbReference>
<keyword evidence="8" id="KW-0732">Signal</keyword>
<dbReference type="PROSITE" id="PS01182">
    <property type="entry name" value="GLYCOSYL_HYDROL_F35"/>
    <property type="match status" value="1"/>
</dbReference>
<dbReference type="InterPro" id="IPR019801">
    <property type="entry name" value="Glyco_hydro_35_CS"/>
</dbReference>
<dbReference type="InterPro" id="IPR048912">
    <property type="entry name" value="BetaGal1-like_ABD1"/>
</dbReference>
<dbReference type="PRINTS" id="PR00742">
    <property type="entry name" value="GLHYDRLASE35"/>
</dbReference>
<dbReference type="InterPro" id="IPR001944">
    <property type="entry name" value="Glycoside_Hdrlase_35"/>
</dbReference>
<feature type="chain" id="PRO_5003636605" description="Beta-galactosidase" evidence="8">
    <location>
        <begin position="21"/>
        <end position="713"/>
    </location>
</feature>
<evidence type="ECO:0000256" key="1">
    <source>
        <dbReference type="ARBA" id="ARBA00001412"/>
    </source>
</evidence>
<dbReference type="GO" id="GO:0005975">
    <property type="term" value="P:carbohydrate metabolic process"/>
    <property type="evidence" value="ECO:0007669"/>
    <property type="project" value="InterPro"/>
</dbReference>
<dbReference type="Pfam" id="PF01301">
    <property type="entry name" value="Glyco_hydro_35"/>
    <property type="match status" value="1"/>
</dbReference>
<dbReference type="InterPro" id="IPR031330">
    <property type="entry name" value="Gly_Hdrlase_35_cat"/>
</dbReference>
<name>I0YS82_COCSC</name>
<dbReference type="InterPro" id="IPR008979">
    <property type="entry name" value="Galactose-bd-like_sf"/>
</dbReference>
<evidence type="ECO:0000259" key="10">
    <source>
        <dbReference type="Pfam" id="PF21317"/>
    </source>
</evidence>
<comment type="caution">
    <text evidence="12">The sequence shown here is derived from an EMBL/GenBank/DDBJ whole genome shotgun (WGS) entry which is preliminary data.</text>
</comment>
<feature type="domain" description="Beta-galactosidase 1-like first all-beta" evidence="10">
    <location>
        <begin position="372"/>
        <end position="493"/>
    </location>
</feature>
<organism evidence="12 13">
    <name type="scientific">Coccomyxa subellipsoidea (strain C-169)</name>
    <name type="common">Green microalga</name>
    <dbReference type="NCBI Taxonomy" id="574566"/>
    <lineage>
        <taxon>Eukaryota</taxon>
        <taxon>Viridiplantae</taxon>
        <taxon>Chlorophyta</taxon>
        <taxon>core chlorophytes</taxon>
        <taxon>Trebouxiophyceae</taxon>
        <taxon>Trebouxiophyceae incertae sedis</taxon>
        <taxon>Coccomyxaceae</taxon>
        <taxon>Coccomyxa</taxon>
        <taxon>Coccomyxa subellipsoidea</taxon>
    </lineage>
</organism>
<evidence type="ECO:0000259" key="11">
    <source>
        <dbReference type="Pfam" id="PF21467"/>
    </source>
</evidence>
<reference evidence="12 13" key="1">
    <citation type="journal article" date="2012" name="Genome Biol.">
        <title>The genome of the polar eukaryotic microalga coccomyxa subellipsoidea reveals traits of cold adaptation.</title>
        <authorList>
            <person name="Blanc G."/>
            <person name="Agarkova I."/>
            <person name="Grimwood J."/>
            <person name="Kuo A."/>
            <person name="Brueggeman A."/>
            <person name="Dunigan D."/>
            <person name="Gurnon J."/>
            <person name="Ladunga I."/>
            <person name="Lindquist E."/>
            <person name="Lucas S."/>
            <person name="Pangilinan J."/>
            <person name="Proschold T."/>
            <person name="Salamov A."/>
            <person name="Schmutz J."/>
            <person name="Weeks D."/>
            <person name="Yamada T."/>
            <person name="Claverie J.M."/>
            <person name="Grigoriev I."/>
            <person name="Van Etten J."/>
            <person name="Lomsadze A."/>
            <person name="Borodovsky M."/>
        </authorList>
    </citation>
    <scope>NUCLEOTIDE SEQUENCE [LARGE SCALE GENOMIC DNA]</scope>
    <source>
        <strain evidence="12 13">C-169</strain>
    </source>
</reference>
<keyword evidence="13" id="KW-1185">Reference proteome</keyword>
<keyword evidence="4 6" id="KW-0378">Hydrolase</keyword>
<protein>
    <recommendedName>
        <fullName evidence="3 6">Beta-galactosidase</fullName>
        <ecNumber evidence="3 6">3.2.1.23</ecNumber>
    </recommendedName>
</protein>
<evidence type="ECO:0000256" key="2">
    <source>
        <dbReference type="ARBA" id="ARBA00009809"/>
    </source>
</evidence>
<gene>
    <name evidence="12" type="ORF">COCSUDRAFT_43553</name>
</gene>
<dbReference type="OrthoDB" id="505634at2759"/>
<dbReference type="eggNOG" id="KOG0496">
    <property type="taxonomic scope" value="Eukaryota"/>
</dbReference>
<evidence type="ECO:0000256" key="6">
    <source>
        <dbReference type="RuleBase" id="RU000675"/>
    </source>
</evidence>
<dbReference type="PIRSF" id="PIRSF006336">
    <property type="entry name" value="B-gal"/>
    <property type="match status" value="1"/>
</dbReference>
<dbReference type="EC" id="3.2.1.23" evidence="3 6"/>
<evidence type="ECO:0000256" key="5">
    <source>
        <dbReference type="ARBA" id="ARBA00023295"/>
    </source>
</evidence>
<keyword evidence="5 6" id="KW-0326">Glycosidase</keyword>
<proteinExistence type="inferred from homology"/>
<dbReference type="RefSeq" id="XP_005645795.1">
    <property type="nucleotide sequence ID" value="XM_005645738.1"/>
</dbReference>
<dbReference type="GO" id="GO:0004565">
    <property type="term" value="F:beta-galactosidase activity"/>
    <property type="evidence" value="ECO:0007669"/>
    <property type="project" value="UniProtKB-EC"/>
</dbReference>
<dbReference type="SUPFAM" id="SSF49785">
    <property type="entry name" value="Galactose-binding domain-like"/>
    <property type="match status" value="1"/>
</dbReference>
<evidence type="ECO:0000256" key="8">
    <source>
        <dbReference type="SAM" id="SignalP"/>
    </source>
</evidence>
<dbReference type="Pfam" id="PF21467">
    <property type="entry name" value="BetaGal_gal-bd"/>
    <property type="match status" value="1"/>
</dbReference>
<dbReference type="SUPFAM" id="SSF51445">
    <property type="entry name" value="(Trans)glycosidases"/>
    <property type="match status" value="1"/>
</dbReference>
<dbReference type="Pfam" id="PF21317">
    <property type="entry name" value="BetaGal_ABD_1"/>
    <property type="match status" value="1"/>
</dbReference>
<evidence type="ECO:0000256" key="4">
    <source>
        <dbReference type="ARBA" id="ARBA00022801"/>
    </source>
</evidence>
<dbReference type="GeneID" id="17039233"/>
<sequence length="713" mass="76987">MAHCFRFVLGVLLLTATSTADTEAGRKFEIQNDRFVKNGEPIQIISGGIHYFRTLPYYWENRILKIKAMGMNALETYVPWNYHELSPGSFKWDGQQDLEAFIRLAAKHDMLVILRPGPYICAEYNFGGLPAWLGSSVVSGGGTMKLRSSDPLYLAHVDRYWNELLPRMTPLLYSNGGPIVMVQVENEFGFIGIEEGQDDTYIRHLVKLAKNALRDDVLLFTTDPWNKAWAGSLPTNNEVYTPGWFMRMGGQENRLKDAWGHDITIPTVEYNDGKLEPYLHWQPIIQSYDYDAPISEAGDYGQPGIGPPPTGPPNKFLAIRDMIQKHTGVELPAVPPRPQFVAYGQVALTQQGTLLSQLGNLVTGPGIYSAVPKPMEEYGQWDGLILYRTSVAASELNGTSVLFAGSKVRDSAVILADGAYVGSLERDGKLAVVLNSAAGKVARANEGNNVTLDILVMQIGRSNFGRQYDLKGLVSGLVTINKKPLKGWRVFNLPLESLDALKLPVVSAAAAPANTSAAASAAVRAAAGPAARARAQPQPARPVSLAAVDPVRAHIAEELEEAARTGAFPAIAAVVASDGGESCPAAPAGNGSAAAAPSPAADGPTFYRGYFSVNGSLANADGVLPDTYLDIGNFDWAKGLTFINGFNLGYYWPQIGPQYTMYVPGVLLKACNNELTLLELGTTMKANAAAKVAFTDKPDLYYRPKPASASTLA</sequence>
<accession>I0YS82</accession>
<dbReference type="PANTHER" id="PTHR23421">
    <property type="entry name" value="BETA-GALACTOSIDASE RELATED"/>
    <property type="match status" value="1"/>
</dbReference>
<dbReference type="InterPro" id="IPR048913">
    <property type="entry name" value="BetaGal_gal-bd"/>
</dbReference>
<dbReference type="InterPro" id="IPR026283">
    <property type="entry name" value="B-gal_1-like"/>
</dbReference>
<dbReference type="AlphaFoldDB" id="I0YS82"/>
<evidence type="ECO:0000313" key="13">
    <source>
        <dbReference type="Proteomes" id="UP000007264"/>
    </source>
</evidence>
<dbReference type="KEGG" id="csl:COCSUDRAFT_43553"/>
<dbReference type="InterPro" id="IPR017853">
    <property type="entry name" value="GH"/>
</dbReference>
<feature type="domain" description="Beta-galactosidase galactose-binding" evidence="11">
    <location>
        <begin position="604"/>
        <end position="673"/>
    </location>
</feature>
<evidence type="ECO:0000256" key="3">
    <source>
        <dbReference type="ARBA" id="ARBA00012756"/>
    </source>
</evidence>
<dbReference type="EMBL" id="AGSI01000013">
    <property type="protein sequence ID" value="EIE21251.1"/>
    <property type="molecule type" value="Genomic_DNA"/>
</dbReference>
<dbReference type="Proteomes" id="UP000007264">
    <property type="component" value="Unassembled WGS sequence"/>
</dbReference>
<feature type="domain" description="Glycoside hydrolase 35 catalytic" evidence="9">
    <location>
        <begin position="35"/>
        <end position="235"/>
    </location>
</feature>
<feature type="signal peptide" evidence="8">
    <location>
        <begin position="1"/>
        <end position="20"/>
    </location>
</feature>
<evidence type="ECO:0000313" key="12">
    <source>
        <dbReference type="EMBL" id="EIE21251.1"/>
    </source>
</evidence>
<evidence type="ECO:0000256" key="7">
    <source>
        <dbReference type="RuleBase" id="RU003679"/>
    </source>
</evidence>
<evidence type="ECO:0000259" key="9">
    <source>
        <dbReference type="Pfam" id="PF01301"/>
    </source>
</evidence>
<dbReference type="STRING" id="574566.I0YS82"/>
<comment type="similarity">
    <text evidence="2 7">Belongs to the glycosyl hydrolase 35 family.</text>
</comment>
<comment type="catalytic activity">
    <reaction evidence="1 6">
        <text>Hydrolysis of terminal non-reducing beta-D-galactose residues in beta-D-galactosides.</text>
        <dbReference type="EC" id="3.2.1.23"/>
    </reaction>
</comment>